<feature type="region of interest" description="Disordered" evidence="1">
    <location>
        <begin position="1"/>
        <end position="25"/>
    </location>
</feature>
<accession>A0AAV9V1T6</accession>
<reference evidence="2 3" key="1">
    <citation type="submission" date="2019-10" db="EMBL/GenBank/DDBJ databases">
        <authorList>
            <person name="Palmer J.M."/>
        </authorList>
    </citation>
    <scope>NUCLEOTIDE SEQUENCE [LARGE SCALE GENOMIC DNA]</scope>
    <source>
        <strain evidence="2 3">TWF696</strain>
    </source>
</reference>
<name>A0AAV9V1T6_9PEZI</name>
<dbReference type="EMBL" id="JAVHNQ010000003">
    <property type="protein sequence ID" value="KAK6352719.1"/>
    <property type="molecule type" value="Genomic_DNA"/>
</dbReference>
<feature type="region of interest" description="Disordered" evidence="1">
    <location>
        <begin position="31"/>
        <end position="50"/>
    </location>
</feature>
<sequence>MDSEIFDRHTYHQPAPDDSPEMLPSSRLLQIPAGDTISPGPQTQPAPTTENQVVEELRVQLARHTFEDVRRHIKSHINSERNQNGQSWRLADAEIKFGLEVPMGLAKAVATVGRKIEEVKAIPLNKRIAKRWKNNDFSVLDQMVGIRVSSCSGVAQRALLSQVLLSCLPLGIHTYDGGSLSSLESKVRTFLLAQRTEIPSAWASFEKSEKESTKTLISYLLKNLLPTGLDESKGTITLWWPNKSDSQSTISLPLSKSGWLGMRQDGATFACSPTTAWRLASTAARTIS</sequence>
<proteinExistence type="predicted"/>
<comment type="caution">
    <text evidence="2">The sequence shown here is derived from an EMBL/GenBank/DDBJ whole genome shotgun (WGS) entry which is preliminary data.</text>
</comment>
<evidence type="ECO:0000256" key="1">
    <source>
        <dbReference type="SAM" id="MobiDB-lite"/>
    </source>
</evidence>
<protein>
    <submittedName>
        <fullName evidence="2">Uncharacterized protein</fullName>
    </submittedName>
</protein>
<dbReference type="Proteomes" id="UP001375240">
    <property type="component" value="Unassembled WGS sequence"/>
</dbReference>
<evidence type="ECO:0000313" key="3">
    <source>
        <dbReference type="Proteomes" id="UP001375240"/>
    </source>
</evidence>
<feature type="compositionally biased region" description="Polar residues" evidence="1">
    <location>
        <begin position="39"/>
        <end position="50"/>
    </location>
</feature>
<organism evidence="2 3">
    <name type="scientific">Orbilia brochopaga</name>
    <dbReference type="NCBI Taxonomy" id="3140254"/>
    <lineage>
        <taxon>Eukaryota</taxon>
        <taxon>Fungi</taxon>
        <taxon>Dikarya</taxon>
        <taxon>Ascomycota</taxon>
        <taxon>Pezizomycotina</taxon>
        <taxon>Orbiliomycetes</taxon>
        <taxon>Orbiliales</taxon>
        <taxon>Orbiliaceae</taxon>
        <taxon>Orbilia</taxon>
    </lineage>
</organism>
<dbReference type="AlphaFoldDB" id="A0AAV9V1T6"/>
<evidence type="ECO:0000313" key="2">
    <source>
        <dbReference type="EMBL" id="KAK6352719.1"/>
    </source>
</evidence>
<feature type="compositionally biased region" description="Basic and acidic residues" evidence="1">
    <location>
        <begin position="1"/>
        <end position="10"/>
    </location>
</feature>
<gene>
    <name evidence="2" type="ORF">TWF696_004722</name>
</gene>
<keyword evidence="3" id="KW-1185">Reference proteome</keyword>